<protein>
    <submittedName>
        <fullName evidence="2">41776_t:CDS:1</fullName>
    </submittedName>
</protein>
<evidence type="ECO:0000313" key="3">
    <source>
        <dbReference type="Proteomes" id="UP000789901"/>
    </source>
</evidence>
<keyword evidence="1" id="KW-0175">Coiled coil</keyword>
<dbReference type="InterPro" id="IPR036638">
    <property type="entry name" value="HLH_DNA-bd_sf"/>
</dbReference>
<dbReference type="Proteomes" id="UP000789901">
    <property type="component" value="Unassembled WGS sequence"/>
</dbReference>
<evidence type="ECO:0000313" key="2">
    <source>
        <dbReference type="EMBL" id="CAG8835481.1"/>
    </source>
</evidence>
<dbReference type="SUPFAM" id="SSF47459">
    <property type="entry name" value="HLH, helix-loop-helix DNA-binding domain"/>
    <property type="match status" value="1"/>
</dbReference>
<accession>A0ABN7WM04</accession>
<feature type="coiled-coil region" evidence="1">
    <location>
        <begin position="101"/>
        <end position="128"/>
    </location>
</feature>
<feature type="non-terminal residue" evidence="2">
    <location>
        <position position="140"/>
    </location>
</feature>
<dbReference type="EMBL" id="CAJVQB010051562">
    <property type="protein sequence ID" value="CAG8835481.1"/>
    <property type="molecule type" value="Genomic_DNA"/>
</dbReference>
<keyword evidence="3" id="KW-1185">Reference proteome</keyword>
<evidence type="ECO:0000256" key="1">
    <source>
        <dbReference type="SAM" id="Coils"/>
    </source>
</evidence>
<sequence length="140" mass="16715">DNIHIGVLPTNDDKEIIKIDVIEEDNKSAAYDNIIKELKNKKYDEKQYRNAIIKKDDYYRLFRFFYEYLQMENETKIIMDIANNLPGLKDIQKKSSKLTVLKNALKFIEKLNQDMQRILNENETLHKEKNLYLELLLNSS</sequence>
<organism evidence="2 3">
    <name type="scientific">Gigaspora margarita</name>
    <dbReference type="NCBI Taxonomy" id="4874"/>
    <lineage>
        <taxon>Eukaryota</taxon>
        <taxon>Fungi</taxon>
        <taxon>Fungi incertae sedis</taxon>
        <taxon>Mucoromycota</taxon>
        <taxon>Glomeromycotina</taxon>
        <taxon>Glomeromycetes</taxon>
        <taxon>Diversisporales</taxon>
        <taxon>Gigasporaceae</taxon>
        <taxon>Gigaspora</taxon>
    </lineage>
</organism>
<comment type="caution">
    <text evidence="2">The sequence shown here is derived from an EMBL/GenBank/DDBJ whole genome shotgun (WGS) entry which is preliminary data.</text>
</comment>
<feature type="non-terminal residue" evidence="2">
    <location>
        <position position="1"/>
    </location>
</feature>
<proteinExistence type="predicted"/>
<reference evidence="2 3" key="1">
    <citation type="submission" date="2021-06" db="EMBL/GenBank/DDBJ databases">
        <authorList>
            <person name="Kallberg Y."/>
            <person name="Tangrot J."/>
            <person name="Rosling A."/>
        </authorList>
    </citation>
    <scope>NUCLEOTIDE SEQUENCE [LARGE SCALE GENOMIC DNA]</scope>
    <source>
        <strain evidence="2 3">120-4 pot B 10/14</strain>
    </source>
</reference>
<name>A0ABN7WM04_GIGMA</name>
<gene>
    <name evidence="2" type="ORF">GMARGA_LOCUS32591</name>
</gene>
<dbReference type="Gene3D" id="4.10.280.10">
    <property type="entry name" value="Helix-loop-helix DNA-binding domain"/>
    <property type="match status" value="1"/>
</dbReference>